<dbReference type="RefSeq" id="WP_015186347.1">
    <property type="nucleotide sequence ID" value="NC_019742.1"/>
</dbReference>
<reference evidence="1 2" key="1">
    <citation type="submission" date="2012-06" db="EMBL/GenBank/DDBJ databases">
        <title>Finished plasmid 6 of genome of Microcoleus sp. PCC 7113.</title>
        <authorList>
            <consortium name="US DOE Joint Genome Institute"/>
            <person name="Gugger M."/>
            <person name="Coursin T."/>
            <person name="Rippka R."/>
            <person name="Tandeau De Marsac N."/>
            <person name="Huntemann M."/>
            <person name="Wei C.-L."/>
            <person name="Han J."/>
            <person name="Detter J.C."/>
            <person name="Han C."/>
            <person name="Tapia R."/>
            <person name="Chen A."/>
            <person name="Kyrpides N."/>
            <person name="Mavromatis K."/>
            <person name="Markowitz V."/>
            <person name="Szeto E."/>
            <person name="Ivanova N."/>
            <person name="Pagani I."/>
            <person name="Pati A."/>
            <person name="Goodwin L."/>
            <person name="Nordberg H.P."/>
            <person name="Cantor M.N."/>
            <person name="Hua S.X."/>
            <person name="Woyke T."/>
            <person name="Kerfeld C.A."/>
        </authorList>
    </citation>
    <scope>NUCLEOTIDE SEQUENCE [LARGE SCALE GENOMIC DNA]</scope>
    <source>
        <strain evidence="1 2">PCC 7113</strain>
        <plasmid evidence="1 2">pMIC7113.06</plasmid>
    </source>
</reference>
<accession>K9WRC4</accession>
<dbReference type="KEGG" id="mic:Mic7113_6778"/>
<dbReference type="HOGENOM" id="CLU_176178_0_0_3"/>
<dbReference type="PATRIC" id="fig|1173027.3.peg.7492"/>
<proteinExistence type="predicted"/>
<dbReference type="EMBL" id="CP003636">
    <property type="protein sequence ID" value="AFZ22339.1"/>
    <property type="molecule type" value="Genomic_DNA"/>
</dbReference>
<dbReference type="AlphaFoldDB" id="K9WRC4"/>
<gene>
    <name evidence="1" type="ORF">Mic7113_6778</name>
</gene>
<dbReference type="Proteomes" id="UP000010471">
    <property type="component" value="Plasmid pMIC7113.06"/>
</dbReference>
<organism evidence="1 2">
    <name type="scientific">Allocoleopsis franciscana PCC 7113</name>
    <dbReference type="NCBI Taxonomy" id="1173027"/>
    <lineage>
        <taxon>Bacteria</taxon>
        <taxon>Bacillati</taxon>
        <taxon>Cyanobacteriota</taxon>
        <taxon>Cyanophyceae</taxon>
        <taxon>Coleofasciculales</taxon>
        <taxon>Coleofasciculaceae</taxon>
        <taxon>Allocoleopsis</taxon>
        <taxon>Allocoleopsis franciscana</taxon>
    </lineage>
</organism>
<keyword evidence="2" id="KW-1185">Reference proteome</keyword>
<evidence type="ECO:0000313" key="2">
    <source>
        <dbReference type="Proteomes" id="UP000010471"/>
    </source>
</evidence>
<name>K9WRC4_9CYAN</name>
<dbReference type="OrthoDB" id="463798at2"/>
<evidence type="ECO:0000313" key="1">
    <source>
        <dbReference type="EMBL" id="AFZ22339.1"/>
    </source>
</evidence>
<geneLocation type="plasmid" evidence="1 2">
    <name>pMIC7113.06</name>
</geneLocation>
<protein>
    <submittedName>
        <fullName evidence="1">Uncharacterized protein</fullName>
    </submittedName>
</protein>
<keyword evidence="1" id="KW-0614">Plasmid</keyword>
<sequence>MKVDVRGAVAAAKNYFQSLRDMISHQVQDLRLEEVELSEDKKFWFVTLGFERPVVQRKNSLSNLLPAPASPPDYKYEREYKIFKIDSETGEVQSMKIRDL</sequence>